<dbReference type="EMBL" id="FNXT01001071">
    <property type="protein sequence ID" value="SZX71709.1"/>
    <property type="molecule type" value="Genomic_DNA"/>
</dbReference>
<name>A0A383W3J5_TETOB</name>
<evidence type="ECO:0000256" key="3">
    <source>
        <dbReference type="SAM" id="SignalP"/>
    </source>
</evidence>
<accession>A0A383W3J5</accession>
<dbReference type="InterPro" id="IPR046959">
    <property type="entry name" value="PRK1-6/SRF4-like"/>
</dbReference>
<protein>
    <recommendedName>
        <fullName evidence="6">Leucine-rich repeat-containing N-terminal plant-type domain-containing protein</fullName>
    </recommendedName>
</protein>
<reference evidence="4 5" key="1">
    <citation type="submission" date="2016-10" db="EMBL/GenBank/DDBJ databases">
        <authorList>
            <person name="Cai Z."/>
        </authorList>
    </citation>
    <scope>NUCLEOTIDE SEQUENCE [LARGE SCALE GENOMIC DNA]</scope>
</reference>
<dbReference type="SUPFAM" id="SSF52058">
    <property type="entry name" value="L domain-like"/>
    <property type="match status" value="1"/>
</dbReference>
<evidence type="ECO:0008006" key="6">
    <source>
        <dbReference type="Google" id="ProtNLM"/>
    </source>
</evidence>
<organism evidence="4 5">
    <name type="scientific">Tetradesmus obliquus</name>
    <name type="common">Green alga</name>
    <name type="synonym">Acutodesmus obliquus</name>
    <dbReference type="NCBI Taxonomy" id="3088"/>
    <lineage>
        <taxon>Eukaryota</taxon>
        <taxon>Viridiplantae</taxon>
        <taxon>Chlorophyta</taxon>
        <taxon>core chlorophytes</taxon>
        <taxon>Chlorophyceae</taxon>
        <taxon>CS clade</taxon>
        <taxon>Sphaeropleales</taxon>
        <taxon>Scenedesmaceae</taxon>
        <taxon>Tetradesmus</taxon>
    </lineage>
</organism>
<dbReference type="STRING" id="3088.A0A383W3J5"/>
<sequence>MVGSSPSWLILLGLLTAAAIAKSLAAAAGAPAGGDVQVLLAIAKALDPTGKALPQWRADNTKDWCKQWLAEQGCKPMDGTLNKLDISQMGLNSASPLQGTLPQQLPLLLQPLTLVILQVSGPGITGTLPPWVLQVAYTVEVTNTSITGPLPVLPAAAAAQRQIIAERVQVSGNPKLSGTLPPSWVGAYLPYDLELSNNALTGTIPDSWAASSLMQVNLAGNKLSGSISRVWARSSSRSSMALLNVSGNAGMKGCLADANGQPWESLPSIDTSGTPLLDCIKRQPALTQFGAPQAGWSAASCNVPGYALKQRQLPTELDWQPGPDQRVLLYTLQPLNPLAKTPFPLPTLAETAAACDALDACVMFTSDGFLIGAYRPVTDVAAMPKTLAGEKRLGPWQWRAMRYCSGKCCGTWVSTGFDVKSLAVATSQPKAGSSASADVFADPPFGLPEASDIDVPRNRVQYTSKRCAALRAGDASGFTCPPRCRVACCTEEDARAQTWVKMSEHYFWQCSVSACKQSCGFDVSNFGKALVSSVFTPEIVATYLAQKKKGKKGKAGVQGSNHGSGGCARSLC</sequence>
<evidence type="ECO:0000256" key="2">
    <source>
        <dbReference type="SAM" id="MobiDB-lite"/>
    </source>
</evidence>
<dbReference type="PANTHER" id="PTHR48007:SF4">
    <property type="entry name" value="LEUCINE-RICH REPEAT RECEPTOR-LIKE PROTEIN KINASE PXC1"/>
    <property type="match status" value="1"/>
</dbReference>
<feature type="chain" id="PRO_5016673946" description="Leucine-rich repeat-containing N-terminal plant-type domain-containing protein" evidence="3">
    <location>
        <begin position="22"/>
        <end position="572"/>
    </location>
</feature>
<dbReference type="PANTHER" id="PTHR48007">
    <property type="entry name" value="LEUCINE-RICH REPEAT RECEPTOR-LIKE PROTEIN KINASE PXC1"/>
    <property type="match status" value="1"/>
</dbReference>
<comment type="subcellular location">
    <subcellularLocation>
        <location evidence="1">Cytoplasm</location>
        <location evidence="1">Cytoskeleton</location>
        <location evidence="1">Cilium axoneme</location>
    </subcellularLocation>
</comment>
<feature type="region of interest" description="Disordered" evidence="2">
    <location>
        <begin position="552"/>
        <end position="572"/>
    </location>
</feature>
<proteinExistence type="predicted"/>
<dbReference type="Proteomes" id="UP000256970">
    <property type="component" value="Unassembled WGS sequence"/>
</dbReference>
<dbReference type="AlphaFoldDB" id="A0A383W3J5"/>
<evidence type="ECO:0000313" key="5">
    <source>
        <dbReference type="Proteomes" id="UP000256970"/>
    </source>
</evidence>
<gene>
    <name evidence="4" type="ORF">BQ4739_LOCUS11836</name>
</gene>
<feature type="signal peptide" evidence="3">
    <location>
        <begin position="1"/>
        <end position="21"/>
    </location>
</feature>
<evidence type="ECO:0000313" key="4">
    <source>
        <dbReference type="EMBL" id="SZX71709.1"/>
    </source>
</evidence>
<evidence type="ECO:0000256" key="1">
    <source>
        <dbReference type="ARBA" id="ARBA00004430"/>
    </source>
</evidence>
<keyword evidence="5" id="KW-1185">Reference proteome</keyword>
<dbReference type="GO" id="GO:0005930">
    <property type="term" value="C:axoneme"/>
    <property type="evidence" value="ECO:0007669"/>
    <property type="project" value="UniProtKB-SubCell"/>
</dbReference>
<dbReference type="InterPro" id="IPR032675">
    <property type="entry name" value="LRR_dom_sf"/>
</dbReference>
<keyword evidence="3" id="KW-0732">Signal</keyword>
<dbReference type="Gene3D" id="3.80.10.10">
    <property type="entry name" value="Ribonuclease Inhibitor"/>
    <property type="match status" value="2"/>
</dbReference>